<name>A0A1I7ESA2_9BURK</name>
<dbReference type="PANTHER" id="PTHR10672:SF3">
    <property type="entry name" value="PROTEIN HU-LI TAI SHAO"/>
    <property type="match status" value="1"/>
</dbReference>
<comment type="similarity">
    <text evidence="1">Belongs to the aldolase class II family.</text>
</comment>
<organism evidence="4 5">
    <name type="scientific">Paraburkholderia aspalathi</name>
    <dbReference type="NCBI Taxonomy" id="1324617"/>
    <lineage>
        <taxon>Bacteria</taxon>
        <taxon>Pseudomonadati</taxon>
        <taxon>Pseudomonadota</taxon>
        <taxon>Betaproteobacteria</taxon>
        <taxon>Burkholderiales</taxon>
        <taxon>Burkholderiaceae</taxon>
        <taxon>Paraburkholderia</taxon>
    </lineage>
</organism>
<dbReference type="InterPro" id="IPR051017">
    <property type="entry name" value="Aldolase-II_Adducin_sf"/>
</dbReference>
<sequence>MSKTQETGDATALDWPGQGPLNQAQAVDTADDDPAAQEWRVRVDLAACYRLVELFGWSDLVGTHISARVPGHEHAFLINPFGMTFDEITATSLIKIDLEGNVIGKSSYYGINKAGFVIHSAVHQVRDDANCVIHLHTVDSMAVSALSEGLLPLNQTAMLTTGDLALHDYEGPALHLDERERLQRDLGDKHLMLLRNHGTLAVGASVSEAFVRMFMLQRACSAQVRTLSMGRPLHEVSAAARASTEAMGTSATTLSRYGQLAWPALLRKLDREMPGYDD</sequence>
<dbReference type="Pfam" id="PF00596">
    <property type="entry name" value="Aldolase_II"/>
    <property type="match status" value="1"/>
</dbReference>
<dbReference type="PANTHER" id="PTHR10672">
    <property type="entry name" value="ADDUCIN"/>
    <property type="match status" value="1"/>
</dbReference>
<dbReference type="NCBIfam" id="NF005451">
    <property type="entry name" value="PRK07044.1"/>
    <property type="match status" value="1"/>
</dbReference>
<protein>
    <submittedName>
        <fullName evidence="4">Ribulose-5-phosphate 4-epimerase/Fuculose-1-phosphate aldolase</fullName>
    </submittedName>
</protein>
<dbReference type="InterPro" id="IPR036409">
    <property type="entry name" value="Aldolase_II/adducin_N_sf"/>
</dbReference>
<evidence type="ECO:0000313" key="4">
    <source>
        <dbReference type="EMBL" id="SFU26796.1"/>
    </source>
</evidence>
<evidence type="ECO:0000256" key="2">
    <source>
        <dbReference type="SAM" id="MobiDB-lite"/>
    </source>
</evidence>
<dbReference type="RefSeq" id="WP_093647844.1">
    <property type="nucleotide sequence ID" value="NZ_FPBH01000074.1"/>
</dbReference>
<dbReference type="AlphaFoldDB" id="A0A1I7ESA2"/>
<dbReference type="SMART" id="SM01007">
    <property type="entry name" value="Aldolase_II"/>
    <property type="match status" value="1"/>
</dbReference>
<dbReference type="EMBL" id="FPBH01000074">
    <property type="protein sequence ID" value="SFU26796.1"/>
    <property type="molecule type" value="Genomic_DNA"/>
</dbReference>
<accession>A0A1I7ESA2</accession>
<dbReference type="Gene3D" id="3.40.225.10">
    <property type="entry name" value="Class II aldolase/adducin N-terminal domain"/>
    <property type="match status" value="1"/>
</dbReference>
<dbReference type="GO" id="GO:0005856">
    <property type="term" value="C:cytoskeleton"/>
    <property type="evidence" value="ECO:0007669"/>
    <property type="project" value="TreeGrafter"/>
</dbReference>
<evidence type="ECO:0000313" key="5">
    <source>
        <dbReference type="Proteomes" id="UP000198844"/>
    </source>
</evidence>
<dbReference type="InterPro" id="IPR001303">
    <property type="entry name" value="Aldolase_II/adducin_N"/>
</dbReference>
<evidence type="ECO:0000256" key="1">
    <source>
        <dbReference type="ARBA" id="ARBA00037961"/>
    </source>
</evidence>
<gene>
    <name evidence="4" type="ORF">SAMN05192563_10744</name>
</gene>
<dbReference type="Proteomes" id="UP000198844">
    <property type="component" value="Unassembled WGS sequence"/>
</dbReference>
<dbReference type="OrthoDB" id="8859181at2"/>
<dbReference type="SUPFAM" id="SSF53639">
    <property type="entry name" value="AraD/HMP-PK domain-like"/>
    <property type="match status" value="1"/>
</dbReference>
<evidence type="ECO:0000259" key="3">
    <source>
        <dbReference type="SMART" id="SM01007"/>
    </source>
</evidence>
<reference evidence="4 5" key="1">
    <citation type="submission" date="2016-10" db="EMBL/GenBank/DDBJ databases">
        <authorList>
            <person name="de Groot N.N."/>
        </authorList>
    </citation>
    <scope>NUCLEOTIDE SEQUENCE [LARGE SCALE GENOMIC DNA]</scope>
    <source>
        <strain evidence="4 5">LMG 27731</strain>
    </source>
</reference>
<feature type="domain" description="Class II aldolase/adducin N-terminal" evidence="3">
    <location>
        <begin position="43"/>
        <end position="224"/>
    </location>
</feature>
<feature type="region of interest" description="Disordered" evidence="2">
    <location>
        <begin position="1"/>
        <end position="33"/>
    </location>
</feature>
<proteinExistence type="inferred from homology"/>
<dbReference type="GO" id="GO:0051015">
    <property type="term" value="F:actin filament binding"/>
    <property type="evidence" value="ECO:0007669"/>
    <property type="project" value="TreeGrafter"/>
</dbReference>